<feature type="signal peptide" evidence="1">
    <location>
        <begin position="1"/>
        <end position="32"/>
    </location>
</feature>
<proteinExistence type="predicted"/>
<keyword evidence="1" id="KW-0732">Signal</keyword>
<reference evidence="3" key="1">
    <citation type="journal article" date="2019" name="Int. J. Syst. Evol. Microbiol.">
        <title>The Global Catalogue of Microorganisms (GCM) 10K type strain sequencing project: providing services to taxonomists for standard genome sequencing and annotation.</title>
        <authorList>
            <consortium name="The Broad Institute Genomics Platform"/>
            <consortium name="The Broad Institute Genome Sequencing Center for Infectious Disease"/>
            <person name="Wu L."/>
            <person name="Ma J."/>
        </authorList>
    </citation>
    <scope>NUCLEOTIDE SEQUENCE [LARGE SCALE GENOMIC DNA]</scope>
    <source>
        <strain evidence="3">KCTC 52606</strain>
    </source>
</reference>
<protein>
    <recommendedName>
        <fullName evidence="4">DUF4440 domain-containing protein</fullName>
    </recommendedName>
</protein>
<dbReference type="EMBL" id="JBHRSU010000028">
    <property type="protein sequence ID" value="MFC3100930.1"/>
    <property type="molecule type" value="Genomic_DNA"/>
</dbReference>
<organism evidence="2 3">
    <name type="scientific">Alteraurantiacibacter lauratis</name>
    <dbReference type="NCBI Taxonomy" id="2054627"/>
    <lineage>
        <taxon>Bacteria</taxon>
        <taxon>Pseudomonadati</taxon>
        <taxon>Pseudomonadota</taxon>
        <taxon>Alphaproteobacteria</taxon>
        <taxon>Sphingomonadales</taxon>
        <taxon>Erythrobacteraceae</taxon>
        <taxon>Alteraurantiacibacter</taxon>
    </lineage>
</organism>
<dbReference type="InterPro" id="IPR006311">
    <property type="entry name" value="TAT_signal"/>
</dbReference>
<feature type="chain" id="PRO_5046594813" description="DUF4440 domain-containing protein" evidence="1">
    <location>
        <begin position="33"/>
        <end position="162"/>
    </location>
</feature>
<evidence type="ECO:0000256" key="1">
    <source>
        <dbReference type="SAM" id="SignalP"/>
    </source>
</evidence>
<dbReference type="RefSeq" id="WP_336920001.1">
    <property type="nucleotide sequence ID" value="NZ_JBANRN010000013.1"/>
</dbReference>
<evidence type="ECO:0008006" key="4">
    <source>
        <dbReference type="Google" id="ProtNLM"/>
    </source>
</evidence>
<evidence type="ECO:0000313" key="2">
    <source>
        <dbReference type="EMBL" id="MFC3100930.1"/>
    </source>
</evidence>
<comment type="caution">
    <text evidence="2">The sequence shown here is derived from an EMBL/GenBank/DDBJ whole genome shotgun (WGS) entry which is preliminary data.</text>
</comment>
<keyword evidence="3" id="KW-1185">Reference proteome</keyword>
<accession>A0ABV7EGB4</accession>
<gene>
    <name evidence="2" type="ORF">ACFODK_08520</name>
</gene>
<dbReference type="PROSITE" id="PS51318">
    <property type="entry name" value="TAT"/>
    <property type="match status" value="1"/>
</dbReference>
<sequence length="162" mass="16681">MSTLATNRRDILKLGALAAAPLAALAPAGALATQAGANAEAELGKITALMRDAVRRFNAGGVAACAGLASCGDALALPGDIRALRLAGEADPEVALADDQMTAHWSHPATAVREHAFAGDSTAERMARFQGNAAAQSETAVTLVAEMWRRADGWTISRLYLA</sequence>
<evidence type="ECO:0000313" key="3">
    <source>
        <dbReference type="Proteomes" id="UP001595378"/>
    </source>
</evidence>
<name>A0ABV7EGB4_9SPHN</name>
<dbReference type="Proteomes" id="UP001595378">
    <property type="component" value="Unassembled WGS sequence"/>
</dbReference>